<feature type="region of interest" description="Disordered" evidence="13">
    <location>
        <begin position="31"/>
        <end position="52"/>
    </location>
</feature>
<dbReference type="PANTHER" id="PTHR22906">
    <property type="entry name" value="PROPERDIN"/>
    <property type="match status" value="1"/>
</dbReference>
<evidence type="ECO:0000256" key="9">
    <source>
        <dbReference type="ARBA" id="ARBA00023157"/>
    </source>
</evidence>
<dbReference type="InterPro" id="IPR036179">
    <property type="entry name" value="Ig-like_dom_sf"/>
</dbReference>
<dbReference type="FunFam" id="2.20.100.10:FF:000007">
    <property type="entry name" value="Thrombospondin 1"/>
    <property type="match status" value="1"/>
</dbReference>
<evidence type="ECO:0000256" key="8">
    <source>
        <dbReference type="ARBA" id="ARBA00023136"/>
    </source>
</evidence>
<dbReference type="CDD" id="cd00041">
    <property type="entry name" value="CUB"/>
    <property type="match status" value="1"/>
</dbReference>
<feature type="transmembrane region" description="Helical" evidence="14">
    <location>
        <begin position="2317"/>
        <end position="2344"/>
    </location>
</feature>
<dbReference type="FunFam" id="2.60.40.10:FF:000028">
    <property type="entry name" value="Neuronal cell adhesion molecule"/>
    <property type="match status" value="6"/>
</dbReference>
<feature type="transmembrane region" description="Helical" evidence="14">
    <location>
        <begin position="1592"/>
        <end position="1612"/>
    </location>
</feature>
<dbReference type="InterPro" id="IPR013783">
    <property type="entry name" value="Ig-like_fold"/>
</dbReference>
<feature type="non-terminal residue" evidence="15">
    <location>
        <position position="1"/>
    </location>
</feature>
<dbReference type="PROSITE" id="PS01180">
    <property type="entry name" value="CUB"/>
    <property type="match status" value="1"/>
</dbReference>
<dbReference type="GO" id="GO:0016020">
    <property type="term" value="C:membrane"/>
    <property type="evidence" value="ECO:0007669"/>
    <property type="project" value="UniProtKB-SubCell"/>
</dbReference>
<dbReference type="Pfam" id="PF00041">
    <property type="entry name" value="fn3"/>
    <property type="match status" value="6"/>
</dbReference>
<comment type="similarity">
    <text evidence="12">Belongs to the two pore domain potassium channel (TC 1.A.1.8) family.</text>
</comment>
<dbReference type="Proteomes" id="UP001152795">
    <property type="component" value="Unassembled WGS sequence"/>
</dbReference>
<evidence type="ECO:0000256" key="12">
    <source>
        <dbReference type="RuleBase" id="RU003857"/>
    </source>
</evidence>
<sequence length="2595" mass="291165">PFESKYGHVYLQLAFQCYYSSLPSPEHSLLITRSHPSEEENRTRNRSNNGLERASQNYHAKFAVFQSFCITHGKLTAQSGVGASIFRLIHGRYSPWSEFTPCSVTCGLGVHSRSRTCTDPRPAHGGRNCSRQGPTTEMASCMDRKCPINGGYSEWSKFSICSQTCGGGFSTRIRTCTQPEPKYGGKKCSGLGAAREIRLCNFIPCPVHGGYSTWRNFSVCTKSCENGTKYRNRTCDSPRPLHGGRNCSKFGLSFEVVACNEFPCPIDGGYTQWSKFSECTLTCGGGKKTRVRTCTEPTPQHGGHDCQRFGSTKETRRCNTHFCPIHGGYSAWKGFTKCTKSCGNGTRSRNRTCDSPTPQHGGTKCSVLGPDVDIESCNTHPCPIHGGYTLWSNFSDCNLSCGGGRQTRLRSCTNPIPQYGGRDCDHLGPYYEIRLCNIHYCPIHGGYSNWGDFSVCTKTCGIGTKYRTRNCTDPKPAHGGRDCERVGPNLEEVLCNTHPCPVHGNYTAWSEFTPCSTTCNNGTQTRTRNCSNPKPMYNGENCSDLGPENETRSCFLRDCPVDGGYGHWTRFSECNTSCGEDGRQIRTRQCDSPAPRFGGRACARLGAARQIRTCNIFPCPIDGGWSEWSGFSECSETCESGRRVRIRKCDNPPPQYGGSECTVVSGESGVHSEECNPQRCPARRDILFTITIKITSEEWRDSLLNFNSLEYQNLEKKILRNVIDFYGDNSPLRRMKVLKLWKGSVIALVEIHFFNILYSGVLDLQDEIFLQNKLGELDIIGINMKSIDVPSDPPGNITAYNTSSRSIMVTWNDIPISQSNGNLTNFLVLYAENHTSEYTETILDPNSYRAELKNLEIFHPYQIRVVARNRRGEGVASLPIVVWTEMEGTLGFDSPNAAPQIQFAYNLSSTSAYIQWSAIPEENYLGIFLGYVVKYRLSKTDEWMSATLNTSSLDTVTRDLRKFSTYEVTVAGFNRIGNGPASQTYITTDEDVPSQPPLNIKVENTSSTSVNISWEAIPSQHIHGILQGYGIFYRADHVHVWTNLTLLPDVYSLELTGLRKYQKYYLQVAGLTVKGIGKPCKQIPVLTDEDVPSVPPPGVLAVNTSSTSLLIEWDPLPKAQTHGVLRRYHVYYKRRAFQNRPWILLHASPTTRAIEITGLRKFTKYNIRVAGFTSKGIGNKSQLIFVPTAEDIPSRSVNFIAANALSSTSIKVKWGRIPNEQVHGILRGYHILYRAIDKNGSYMVGKTIPFTYEITLENLLKFTKYGIRVIGYTSIGDGKASNEINCTTLEDLPSKPPLNIKVHNRWSSTEMPITWKPITPSYYVHGILRGYRIKYKPVRDTLKTINTTFKWENIGPDKLEYLIKGLQPFTTYVVQVLAYTSIGNGVESQEGYGETCSCQRVFTTNWWQLAPYTTLEDNKAVGIFPDILKHAVAFCCSDCVHGDSATIDFVGNNKTKSLQRGLIEMKNNLREETDFHFPIHGTKFKMTYANGFPYVPLVHSPGAAFMISSQNTFNESERVIRTVLDSWTFILVLFFSSYFVGLIMWLIERKHNPKYFPMSFFYGPWDGFWWSFITLTTVGYGDKTPRTVIGRFVAILWTLCGQIMVVMFVAHITNEISSSIIKEDIRVYGKRIAVIQNSSEYRLGVKKNARYDPDVQYSNLKEIYDDLLKHKVFGALIDTYTVSSAKDLFNDAKLTVNKIFDYSLNYGVVLGGEGRKLQPCLERYITQETDEIHQSVVKHVKPLKNVLTRNVRVDKTRSLFDATSKTYQQVIIIIAALFAILFLLGVIATYTSKCLPHFRMPIDTTALIADNTITRKMKRNIQRFSTQFSRQQSRQHDSDWLHGEQTHIAVGCVEYVTKTYTGHKIEYLSKMSVLIRTILSFFAILFLNGKQAEGAACNGGVQRLLDSEGTIKSPGFTENQNYPTDQTCNWLIFGPTGSTVSLTFKDFELEESKVCEYYDYVTIKERCTGTSGISGNLGGRADGYCGTFMPPMINSTCNELHISFYSDDSDTARGFHAEYKIHKDSEAPMITCFGDKDCKKEMTRKATESFTFHCRVYGHPRPRRYWARVDGKPLPADAVDDNNGTLTIPNLRYPEDTGEYKCVANNTWGEDIATAKLEVIPKCHCPPNITTNWFHNPPFVIKEKDNDHPKGIFPLLIDKMIDKCCGNCSKGHGISHVRYGTPKESLNEVKYTISSKQVVHLSFPIAGKETDEEYKGEYYRPLFSSPGVAVLVMKEDSSESAKAILNSVLSAWPVLLLTLVMAWLAGIAMWALDTWYNPDEFPRPFHIGVFEGFWWAFVTMTTVGYGDRSPRGYLARVFAILWVLVGLVVISITTGVITTSLTAITLSTDLQLYGAKVGALANSTEYRMGVKKNSDVIEFSELGPMFSELESRSLDGILLDSFVAGANRRYISSNVRVNKIISYDSSYGIVLRDAMASRELQTCFNNYVSDKKGEISTIVEDNTSPVKVQNEPKESASEEIASGLFDANTPMFKNALFSCIGMLLFFSACGLIWDYGYKRHFKKNSTEFDDLAILAGPGHSKWSLTLLKKGLESPGKNTMFSLSVEQLRLFLTDESPNAAEYSNNVCTFLNCQKGQ</sequence>
<dbReference type="InterPro" id="IPR003598">
    <property type="entry name" value="Ig_sub2"/>
</dbReference>
<comment type="subcellular location">
    <subcellularLocation>
        <location evidence="1">Membrane</location>
        <topology evidence="1">Multi-pass membrane protein</topology>
    </subcellularLocation>
    <subcellularLocation>
        <location evidence="2">Membrane</location>
        <topology evidence="2">Single-pass membrane protein</topology>
    </subcellularLocation>
</comment>
<keyword evidence="5" id="KW-0677">Repeat</keyword>
<dbReference type="PROSITE" id="PS50835">
    <property type="entry name" value="IG_LIKE"/>
    <property type="match status" value="1"/>
</dbReference>
<reference evidence="15" key="1">
    <citation type="submission" date="2020-04" db="EMBL/GenBank/DDBJ databases">
        <authorList>
            <person name="Alioto T."/>
            <person name="Alioto T."/>
            <person name="Gomez Garrido J."/>
        </authorList>
    </citation>
    <scope>NUCLEOTIDE SEQUENCE</scope>
    <source>
        <strain evidence="15">A484AB</strain>
    </source>
</reference>
<evidence type="ECO:0000256" key="2">
    <source>
        <dbReference type="ARBA" id="ARBA00004167"/>
    </source>
</evidence>
<dbReference type="Gene3D" id="2.20.100.10">
    <property type="entry name" value="Thrombospondin type-1 (TSP1) repeat"/>
    <property type="match status" value="10"/>
</dbReference>
<keyword evidence="9" id="KW-1015">Disulfide bond</keyword>
<dbReference type="OrthoDB" id="446173at2759"/>
<evidence type="ECO:0000256" key="14">
    <source>
        <dbReference type="SAM" id="Phobius"/>
    </source>
</evidence>
<feature type="transmembrane region" description="Helical" evidence="14">
    <location>
        <begin position="1770"/>
        <end position="1790"/>
    </location>
</feature>
<dbReference type="InterPro" id="IPR003280">
    <property type="entry name" value="2pore_dom_K_chnl"/>
</dbReference>
<keyword evidence="10 12" id="KW-0407">Ion channel</keyword>
<evidence type="ECO:0000256" key="6">
    <source>
        <dbReference type="ARBA" id="ARBA00022989"/>
    </source>
</evidence>
<dbReference type="PROSITE" id="PS50092">
    <property type="entry name" value="TSP1"/>
    <property type="match status" value="10"/>
</dbReference>
<dbReference type="GO" id="GO:0005267">
    <property type="term" value="F:potassium channel activity"/>
    <property type="evidence" value="ECO:0007669"/>
    <property type="project" value="InterPro"/>
</dbReference>
<evidence type="ECO:0000256" key="5">
    <source>
        <dbReference type="ARBA" id="ARBA00022737"/>
    </source>
</evidence>
<keyword evidence="16" id="KW-1185">Reference proteome</keyword>
<dbReference type="Pfam" id="PF07885">
    <property type="entry name" value="Ion_trans_2"/>
    <property type="match status" value="2"/>
</dbReference>
<dbReference type="PANTHER" id="PTHR22906:SF21">
    <property type="entry name" value="SEMA DOMAIN-CONTAINING PROTEIN"/>
    <property type="match status" value="1"/>
</dbReference>
<evidence type="ECO:0000256" key="4">
    <source>
        <dbReference type="ARBA" id="ARBA00022692"/>
    </source>
</evidence>
<keyword evidence="8 14" id="KW-0472">Membrane</keyword>
<dbReference type="InterPro" id="IPR007110">
    <property type="entry name" value="Ig-like_dom"/>
</dbReference>
<feature type="non-terminal residue" evidence="15">
    <location>
        <position position="2595"/>
    </location>
</feature>
<dbReference type="Pfam" id="PF13927">
    <property type="entry name" value="Ig_3"/>
    <property type="match status" value="1"/>
</dbReference>
<evidence type="ECO:0000256" key="13">
    <source>
        <dbReference type="SAM" id="MobiDB-lite"/>
    </source>
</evidence>
<comment type="caution">
    <text evidence="15">The sequence shown here is derived from an EMBL/GenBank/DDBJ whole genome shotgun (WGS) entry which is preliminary data.</text>
</comment>
<dbReference type="FunFam" id="2.20.100.10:FF:000001">
    <property type="entry name" value="semaphorin-5A isoform X1"/>
    <property type="match status" value="9"/>
</dbReference>
<evidence type="ECO:0000313" key="16">
    <source>
        <dbReference type="Proteomes" id="UP001152795"/>
    </source>
</evidence>
<evidence type="ECO:0000313" key="15">
    <source>
        <dbReference type="EMBL" id="CAB4008628.1"/>
    </source>
</evidence>
<dbReference type="InterPro" id="IPR000082">
    <property type="entry name" value="SEA_dom"/>
</dbReference>
<dbReference type="PROSITE" id="PS50853">
    <property type="entry name" value="FN3"/>
    <property type="match status" value="6"/>
</dbReference>
<evidence type="ECO:0000256" key="3">
    <source>
        <dbReference type="ARBA" id="ARBA00022448"/>
    </source>
</evidence>
<dbReference type="EMBL" id="CACRXK020006182">
    <property type="protein sequence ID" value="CAB4008628.1"/>
    <property type="molecule type" value="Genomic_DNA"/>
</dbReference>
<keyword evidence="4 12" id="KW-0812">Transmembrane</keyword>
<dbReference type="InterPro" id="IPR052065">
    <property type="entry name" value="Compl_asym_regulator"/>
</dbReference>
<dbReference type="SMART" id="SM00409">
    <property type="entry name" value="IG"/>
    <property type="match status" value="1"/>
</dbReference>
<evidence type="ECO:0000256" key="10">
    <source>
        <dbReference type="ARBA" id="ARBA00023303"/>
    </source>
</evidence>
<dbReference type="Gene3D" id="1.10.287.70">
    <property type="match status" value="2"/>
</dbReference>
<dbReference type="InterPro" id="IPR036383">
    <property type="entry name" value="TSP1_rpt_sf"/>
</dbReference>
<dbReference type="Pfam" id="PF00431">
    <property type="entry name" value="CUB"/>
    <property type="match status" value="1"/>
</dbReference>
<gene>
    <name evidence="15" type="ORF">PACLA_8A033440</name>
</gene>
<keyword evidence="3 12" id="KW-0813">Transport</keyword>
<dbReference type="SMART" id="SM00209">
    <property type="entry name" value="TSP1"/>
    <property type="match status" value="10"/>
</dbReference>
<dbReference type="PRINTS" id="PR01333">
    <property type="entry name" value="2POREKCHANEL"/>
</dbReference>
<dbReference type="SMART" id="SM00042">
    <property type="entry name" value="CUB"/>
    <property type="match status" value="1"/>
</dbReference>
<accession>A0A7D9IGY7</accession>
<feature type="transmembrane region" description="Helical" evidence="14">
    <location>
        <begin position="1527"/>
        <end position="1547"/>
    </location>
</feature>
<feature type="transmembrane region" description="Helical" evidence="14">
    <location>
        <begin position="2495"/>
        <end position="2513"/>
    </location>
</feature>
<dbReference type="FunFam" id="2.60.120.290:FF:000005">
    <property type="entry name" value="Procollagen C-endopeptidase enhancer 1"/>
    <property type="match status" value="1"/>
</dbReference>
<keyword evidence="6 14" id="KW-1133">Transmembrane helix</keyword>
<feature type="transmembrane region" description="Helical" evidence="14">
    <location>
        <begin position="1559"/>
        <end position="1580"/>
    </location>
</feature>
<dbReference type="InterPro" id="IPR000859">
    <property type="entry name" value="CUB_dom"/>
</dbReference>
<dbReference type="SMART" id="SM00060">
    <property type="entry name" value="FN3"/>
    <property type="match status" value="6"/>
</dbReference>
<dbReference type="SUPFAM" id="SSF48726">
    <property type="entry name" value="Immunoglobulin"/>
    <property type="match status" value="1"/>
</dbReference>
<keyword evidence="7 12" id="KW-0406">Ion transport</keyword>
<dbReference type="SUPFAM" id="SSF81324">
    <property type="entry name" value="Voltage-gated potassium channels"/>
    <property type="match status" value="2"/>
</dbReference>
<proteinExistence type="inferred from homology"/>
<dbReference type="InterPro" id="IPR003961">
    <property type="entry name" value="FN3_dom"/>
</dbReference>
<dbReference type="SUPFAM" id="SSF49854">
    <property type="entry name" value="Spermadhesin, CUB domain"/>
    <property type="match status" value="1"/>
</dbReference>
<comment type="caution">
    <text evidence="11">Lacks conserved residue(s) required for the propagation of feature annotation.</text>
</comment>
<feature type="transmembrane region" description="Helical" evidence="14">
    <location>
        <begin position="2243"/>
        <end position="2272"/>
    </location>
</feature>
<dbReference type="Pfam" id="PF00090">
    <property type="entry name" value="TSP_1"/>
    <property type="match status" value="10"/>
</dbReference>
<dbReference type="Pfam" id="PF01390">
    <property type="entry name" value="SEA"/>
    <property type="match status" value="1"/>
</dbReference>
<dbReference type="Gene3D" id="2.60.40.10">
    <property type="entry name" value="Immunoglobulins"/>
    <property type="match status" value="7"/>
</dbReference>
<dbReference type="Gene3D" id="2.60.120.290">
    <property type="entry name" value="Spermadhesin, CUB domain"/>
    <property type="match status" value="1"/>
</dbReference>
<dbReference type="InterPro" id="IPR000884">
    <property type="entry name" value="TSP1_rpt"/>
</dbReference>
<dbReference type="InterPro" id="IPR013099">
    <property type="entry name" value="K_chnl_dom"/>
</dbReference>
<dbReference type="SUPFAM" id="SSF82895">
    <property type="entry name" value="TSP-1 type 1 repeat"/>
    <property type="match status" value="10"/>
</dbReference>
<evidence type="ECO:0000256" key="7">
    <source>
        <dbReference type="ARBA" id="ARBA00023065"/>
    </source>
</evidence>
<dbReference type="InterPro" id="IPR036116">
    <property type="entry name" value="FN3_sf"/>
</dbReference>
<dbReference type="InterPro" id="IPR035914">
    <property type="entry name" value="Sperma_CUB_dom_sf"/>
</dbReference>
<evidence type="ECO:0000256" key="11">
    <source>
        <dbReference type="PROSITE-ProRule" id="PRU00059"/>
    </source>
</evidence>
<evidence type="ECO:0000256" key="1">
    <source>
        <dbReference type="ARBA" id="ARBA00004141"/>
    </source>
</evidence>
<dbReference type="SMART" id="SM00408">
    <property type="entry name" value="IGc2"/>
    <property type="match status" value="1"/>
</dbReference>
<protein>
    <submittedName>
        <fullName evidence="15">Coadhesin, partial</fullName>
    </submittedName>
</protein>
<dbReference type="InterPro" id="IPR003599">
    <property type="entry name" value="Ig_sub"/>
</dbReference>
<dbReference type="SUPFAM" id="SSF49265">
    <property type="entry name" value="Fibronectin type III"/>
    <property type="match status" value="3"/>
</dbReference>
<feature type="transmembrane region" description="Helical" evidence="14">
    <location>
        <begin position="2284"/>
        <end position="2305"/>
    </location>
</feature>
<name>A0A7D9IGY7_PARCT</name>
<dbReference type="CDD" id="cd00063">
    <property type="entry name" value="FN3"/>
    <property type="match status" value="6"/>
</dbReference>
<organism evidence="15 16">
    <name type="scientific">Paramuricea clavata</name>
    <name type="common">Red gorgonian</name>
    <name type="synonym">Violescent sea-whip</name>
    <dbReference type="NCBI Taxonomy" id="317549"/>
    <lineage>
        <taxon>Eukaryota</taxon>
        <taxon>Metazoa</taxon>
        <taxon>Cnidaria</taxon>
        <taxon>Anthozoa</taxon>
        <taxon>Octocorallia</taxon>
        <taxon>Malacalcyonacea</taxon>
        <taxon>Plexauridae</taxon>
        <taxon>Paramuricea</taxon>
    </lineage>
</organism>